<dbReference type="Pfam" id="PF13895">
    <property type="entry name" value="Ig_2"/>
    <property type="match status" value="2"/>
</dbReference>
<organism evidence="4 5">
    <name type="scientific">Channa striata</name>
    <name type="common">Snakehead murrel</name>
    <name type="synonym">Ophicephalus striatus</name>
    <dbReference type="NCBI Taxonomy" id="64152"/>
    <lineage>
        <taxon>Eukaryota</taxon>
        <taxon>Metazoa</taxon>
        <taxon>Chordata</taxon>
        <taxon>Craniata</taxon>
        <taxon>Vertebrata</taxon>
        <taxon>Euteleostomi</taxon>
        <taxon>Actinopterygii</taxon>
        <taxon>Neopterygii</taxon>
        <taxon>Teleostei</taxon>
        <taxon>Neoteleostei</taxon>
        <taxon>Acanthomorphata</taxon>
        <taxon>Anabantaria</taxon>
        <taxon>Anabantiformes</taxon>
        <taxon>Channoidei</taxon>
        <taxon>Channidae</taxon>
        <taxon>Channa</taxon>
    </lineage>
</organism>
<dbReference type="InterPro" id="IPR003598">
    <property type="entry name" value="Ig_sub2"/>
</dbReference>
<dbReference type="SUPFAM" id="SSF48726">
    <property type="entry name" value="Immunoglobulin"/>
    <property type="match status" value="2"/>
</dbReference>
<keyword evidence="1" id="KW-1133">Transmembrane helix</keyword>
<evidence type="ECO:0000259" key="3">
    <source>
        <dbReference type="PROSITE" id="PS50835"/>
    </source>
</evidence>
<keyword evidence="5" id="KW-1185">Reference proteome</keyword>
<keyword evidence="2" id="KW-0732">Signal</keyword>
<feature type="domain" description="Ig-like" evidence="3">
    <location>
        <begin position="79"/>
        <end position="164"/>
    </location>
</feature>
<protein>
    <recommendedName>
        <fullName evidence="3">Ig-like domain-containing protein</fullName>
    </recommendedName>
</protein>
<feature type="chain" id="PRO_5041642333" description="Ig-like domain-containing protein" evidence="2">
    <location>
        <begin position="23"/>
        <end position="369"/>
    </location>
</feature>
<dbReference type="AlphaFoldDB" id="A0AA88MD29"/>
<dbReference type="CDD" id="cd00096">
    <property type="entry name" value="Ig"/>
    <property type="match status" value="1"/>
</dbReference>
<reference evidence="4" key="1">
    <citation type="submission" date="2023-07" db="EMBL/GenBank/DDBJ databases">
        <title>Chromosome-level Genome Assembly of Striped Snakehead (Channa striata).</title>
        <authorList>
            <person name="Liu H."/>
        </authorList>
    </citation>
    <scope>NUCLEOTIDE SEQUENCE</scope>
    <source>
        <strain evidence="4">Gz</strain>
        <tissue evidence="4">Muscle</tissue>
    </source>
</reference>
<dbReference type="EMBL" id="JAUPFM010000013">
    <property type="protein sequence ID" value="KAK2833426.1"/>
    <property type="molecule type" value="Genomic_DNA"/>
</dbReference>
<dbReference type="PROSITE" id="PS50835">
    <property type="entry name" value="IG_LIKE"/>
    <property type="match status" value="2"/>
</dbReference>
<dbReference type="PANTHER" id="PTHR46013">
    <property type="entry name" value="VASCULAR CELL ADHESION MOLECULE 1"/>
    <property type="match status" value="1"/>
</dbReference>
<comment type="caution">
    <text evidence="4">The sequence shown here is derived from an EMBL/GenBank/DDBJ whole genome shotgun (WGS) entry which is preliminary data.</text>
</comment>
<accession>A0AA88MD29</accession>
<dbReference type="Proteomes" id="UP001187415">
    <property type="component" value="Unassembled WGS sequence"/>
</dbReference>
<dbReference type="InterPro" id="IPR003599">
    <property type="entry name" value="Ig_sub"/>
</dbReference>
<dbReference type="Gene3D" id="2.60.40.10">
    <property type="entry name" value="Immunoglobulins"/>
    <property type="match status" value="3"/>
</dbReference>
<dbReference type="SMART" id="SM00408">
    <property type="entry name" value="IGc2"/>
    <property type="match status" value="2"/>
</dbReference>
<feature type="transmembrane region" description="Helical" evidence="1">
    <location>
        <begin position="265"/>
        <end position="283"/>
    </location>
</feature>
<evidence type="ECO:0000256" key="1">
    <source>
        <dbReference type="SAM" id="Phobius"/>
    </source>
</evidence>
<feature type="signal peptide" evidence="2">
    <location>
        <begin position="1"/>
        <end position="22"/>
    </location>
</feature>
<evidence type="ECO:0000313" key="5">
    <source>
        <dbReference type="Proteomes" id="UP001187415"/>
    </source>
</evidence>
<dbReference type="InterPro" id="IPR007110">
    <property type="entry name" value="Ig-like_dom"/>
</dbReference>
<gene>
    <name evidence="4" type="ORF">Q5P01_017315</name>
</gene>
<feature type="domain" description="Ig-like" evidence="3">
    <location>
        <begin position="169"/>
        <end position="251"/>
    </location>
</feature>
<dbReference type="SMART" id="SM00409">
    <property type="entry name" value="IG"/>
    <property type="match status" value="2"/>
</dbReference>
<dbReference type="InterPro" id="IPR013783">
    <property type="entry name" value="Ig-like_fold"/>
</dbReference>
<keyword evidence="1" id="KW-0812">Transmembrane</keyword>
<keyword evidence="1" id="KW-0472">Membrane</keyword>
<proteinExistence type="predicted"/>
<evidence type="ECO:0000313" key="4">
    <source>
        <dbReference type="EMBL" id="KAK2833426.1"/>
    </source>
</evidence>
<dbReference type="PANTHER" id="PTHR46013:SF4">
    <property type="entry name" value="B-CELL RECEPTOR CD22-RELATED"/>
    <property type="match status" value="1"/>
</dbReference>
<sequence>MDTAHKNLSWTLTLLLLTGVLCNEWKVQYKQLEVCAVKGSFAVIPCSFYYPNAAKVQSVKWTHERNNIYTGPFIFDSGPRLRVVDLKIFVPNKNENETMKEGDSVNLTCINACDSSALTWFKNGEVINKGPGLYFSNISSTDSGNYTCSLKTQPGVTSRIININVEYGPKNTSVSVRPSMEVRAGSDITLLCSSDANPAVKNYTWFKMGHGNEIVGNGSKLHFREIHPRDGGQFLCRVSNKHGSQKSAIVSIKVKAYSSSLTRNVLIIATVAALLVGTTVIAIRRLNKKRSALRTSQETDDIQNPVYVNWPMFENNQPQQENHGEGKTTELIYASVDFSTNIKLEMQPQEDSHDDRDDVIYSTVCRAPQ</sequence>
<evidence type="ECO:0000256" key="2">
    <source>
        <dbReference type="SAM" id="SignalP"/>
    </source>
</evidence>
<name>A0AA88MD29_CHASR</name>
<dbReference type="InterPro" id="IPR036179">
    <property type="entry name" value="Ig-like_dom_sf"/>
</dbReference>